<reference evidence="2" key="1">
    <citation type="journal article" date="2019" name="Int. J. Syst. Evol. Microbiol.">
        <title>The Global Catalogue of Microorganisms (GCM) 10K type strain sequencing project: providing services to taxonomists for standard genome sequencing and annotation.</title>
        <authorList>
            <consortium name="The Broad Institute Genomics Platform"/>
            <consortium name="The Broad Institute Genome Sequencing Center for Infectious Disease"/>
            <person name="Wu L."/>
            <person name="Ma J."/>
        </authorList>
    </citation>
    <scope>NUCLEOTIDE SEQUENCE [LARGE SCALE GENOMIC DNA]</scope>
    <source>
        <strain evidence="2">TBRC 7912</strain>
    </source>
</reference>
<comment type="caution">
    <text evidence="1">The sequence shown here is derived from an EMBL/GenBank/DDBJ whole genome shotgun (WGS) entry which is preliminary data.</text>
</comment>
<evidence type="ECO:0000313" key="1">
    <source>
        <dbReference type="EMBL" id="MFC3983433.1"/>
    </source>
</evidence>
<organism evidence="1 2">
    <name type="scientific">Streptosporangium jomthongense</name>
    <dbReference type="NCBI Taxonomy" id="1193683"/>
    <lineage>
        <taxon>Bacteria</taxon>
        <taxon>Bacillati</taxon>
        <taxon>Actinomycetota</taxon>
        <taxon>Actinomycetes</taxon>
        <taxon>Streptosporangiales</taxon>
        <taxon>Streptosporangiaceae</taxon>
        <taxon>Streptosporangium</taxon>
    </lineage>
</organism>
<protein>
    <recommendedName>
        <fullName evidence="3">Transcription factor zinc-finger domain-containing protein</fullName>
    </recommendedName>
</protein>
<sequence length="102" mass="10936">MTDPIACPECQGRKGQRFGADLFLTCQFCGGLGWVGGHNEPAERGDEQESPVPPAAWEHRVWRDPVVAAALPCRYCLGNKKVASVNEASRTMTMAACPACSA</sequence>
<dbReference type="RefSeq" id="WP_386192584.1">
    <property type="nucleotide sequence ID" value="NZ_JBHSBC010000030.1"/>
</dbReference>
<proteinExistence type="predicted"/>
<name>A0ABV8F7E4_9ACTN</name>
<gene>
    <name evidence="1" type="ORF">ACFOYY_25115</name>
</gene>
<accession>A0ABV8F7E4</accession>
<dbReference type="EMBL" id="JBHSBC010000030">
    <property type="protein sequence ID" value="MFC3983433.1"/>
    <property type="molecule type" value="Genomic_DNA"/>
</dbReference>
<evidence type="ECO:0008006" key="3">
    <source>
        <dbReference type="Google" id="ProtNLM"/>
    </source>
</evidence>
<keyword evidence="2" id="KW-1185">Reference proteome</keyword>
<evidence type="ECO:0000313" key="2">
    <source>
        <dbReference type="Proteomes" id="UP001595698"/>
    </source>
</evidence>
<dbReference type="Proteomes" id="UP001595698">
    <property type="component" value="Unassembled WGS sequence"/>
</dbReference>